<dbReference type="InterPro" id="IPR012337">
    <property type="entry name" value="RNaseH-like_sf"/>
</dbReference>
<feature type="region of interest" description="Disordered" evidence="2">
    <location>
        <begin position="399"/>
        <end position="418"/>
    </location>
</feature>
<dbReference type="InterPro" id="IPR044730">
    <property type="entry name" value="RNase_H-like_dom_plant"/>
</dbReference>
<dbReference type="PROSITE" id="PS01098">
    <property type="entry name" value="LIPASE_GDSL_SER"/>
    <property type="match status" value="1"/>
</dbReference>
<reference evidence="5" key="2">
    <citation type="submission" date="2015-03" db="UniProtKB">
        <authorList>
            <consortium name="EnsemblPlants"/>
        </authorList>
    </citation>
    <scope>IDENTIFICATION</scope>
</reference>
<protein>
    <recommendedName>
        <fullName evidence="4">RNase H type-1 domain-containing protein</fullName>
    </recommendedName>
</protein>
<dbReference type="SUPFAM" id="SSF53098">
    <property type="entry name" value="Ribonuclease H-like"/>
    <property type="match status" value="1"/>
</dbReference>
<evidence type="ECO:0000256" key="3">
    <source>
        <dbReference type="SAM" id="SignalP"/>
    </source>
</evidence>
<dbReference type="Pfam" id="PF13456">
    <property type="entry name" value="RVT_3"/>
    <property type="match status" value="1"/>
</dbReference>
<dbReference type="FunFam" id="3.40.50.1110:FF:000003">
    <property type="entry name" value="GDSL esterase/lipase APG"/>
    <property type="match status" value="1"/>
</dbReference>
<dbReference type="STRING" id="109376.A0A0D3CWE4"/>
<feature type="chain" id="PRO_5002259786" description="RNase H type-1 domain-containing protein" evidence="3">
    <location>
        <begin position="31"/>
        <end position="563"/>
    </location>
</feature>
<evidence type="ECO:0000313" key="6">
    <source>
        <dbReference type="Proteomes" id="UP000032141"/>
    </source>
</evidence>
<dbReference type="CDD" id="cd06222">
    <property type="entry name" value="RNase_H_like"/>
    <property type="match status" value="1"/>
</dbReference>
<feature type="domain" description="RNase H type-1" evidence="4">
    <location>
        <begin position="433"/>
        <end position="549"/>
    </location>
</feature>
<comment type="similarity">
    <text evidence="1">Belongs to the 'GDSL' lipolytic enzyme family.</text>
</comment>
<dbReference type="CDD" id="cd01837">
    <property type="entry name" value="SGNH_plant_lipase_like"/>
    <property type="match status" value="1"/>
</dbReference>
<proteinExistence type="inferred from homology"/>
<evidence type="ECO:0000259" key="4">
    <source>
        <dbReference type="Pfam" id="PF13456"/>
    </source>
</evidence>
<organism evidence="5 6">
    <name type="scientific">Brassica oleracea var. oleracea</name>
    <dbReference type="NCBI Taxonomy" id="109376"/>
    <lineage>
        <taxon>Eukaryota</taxon>
        <taxon>Viridiplantae</taxon>
        <taxon>Streptophyta</taxon>
        <taxon>Embryophyta</taxon>
        <taxon>Tracheophyta</taxon>
        <taxon>Spermatophyta</taxon>
        <taxon>Magnoliopsida</taxon>
        <taxon>eudicotyledons</taxon>
        <taxon>Gunneridae</taxon>
        <taxon>Pentapetalae</taxon>
        <taxon>rosids</taxon>
        <taxon>malvids</taxon>
        <taxon>Brassicales</taxon>
        <taxon>Brassicaceae</taxon>
        <taxon>Brassiceae</taxon>
        <taxon>Brassica</taxon>
    </lineage>
</organism>
<dbReference type="InterPro" id="IPR050592">
    <property type="entry name" value="GDSL_lipolytic_enzyme"/>
</dbReference>
<dbReference type="PANTHER" id="PTHR45642">
    <property type="entry name" value="GDSL ESTERASE/LIPASE EXL3"/>
    <property type="match status" value="1"/>
</dbReference>
<dbReference type="Gene3D" id="3.30.420.10">
    <property type="entry name" value="Ribonuclease H-like superfamily/Ribonuclease H"/>
    <property type="match status" value="1"/>
</dbReference>
<dbReference type="InterPro" id="IPR035669">
    <property type="entry name" value="SGNH_plant_lipase-like"/>
</dbReference>
<dbReference type="PANTHER" id="PTHR45642:SF150">
    <property type="entry name" value="GDSL ESTERASE_LIPASE EXL3"/>
    <property type="match status" value="1"/>
</dbReference>
<dbReference type="InterPro" id="IPR002156">
    <property type="entry name" value="RNaseH_domain"/>
</dbReference>
<reference evidence="5 6" key="1">
    <citation type="journal article" date="2014" name="Genome Biol.">
        <title>Transcriptome and methylome profiling reveals relics of genome dominance in the mesopolyploid Brassica oleracea.</title>
        <authorList>
            <person name="Parkin I.A."/>
            <person name="Koh C."/>
            <person name="Tang H."/>
            <person name="Robinson S.J."/>
            <person name="Kagale S."/>
            <person name="Clarke W.E."/>
            <person name="Town C.D."/>
            <person name="Nixon J."/>
            <person name="Krishnakumar V."/>
            <person name="Bidwell S.L."/>
            <person name="Denoeud F."/>
            <person name="Belcram H."/>
            <person name="Links M.G."/>
            <person name="Just J."/>
            <person name="Clarke C."/>
            <person name="Bender T."/>
            <person name="Huebert T."/>
            <person name="Mason A.S."/>
            <person name="Pires J.C."/>
            <person name="Barker G."/>
            <person name="Moore J."/>
            <person name="Walley P.G."/>
            <person name="Manoli S."/>
            <person name="Batley J."/>
            <person name="Edwards D."/>
            <person name="Nelson M.N."/>
            <person name="Wang X."/>
            <person name="Paterson A.H."/>
            <person name="King G."/>
            <person name="Bancroft I."/>
            <person name="Chalhoub B."/>
            <person name="Sharpe A.G."/>
        </authorList>
    </citation>
    <scope>NUCLEOTIDE SEQUENCE</scope>
    <source>
        <strain evidence="5 6">cv. TO1000</strain>
    </source>
</reference>
<dbReference type="Pfam" id="PF00657">
    <property type="entry name" value="Lipase_GDSL"/>
    <property type="match status" value="1"/>
</dbReference>
<dbReference type="GO" id="GO:0004523">
    <property type="term" value="F:RNA-DNA hybrid ribonuclease activity"/>
    <property type="evidence" value="ECO:0007669"/>
    <property type="project" value="InterPro"/>
</dbReference>
<dbReference type="InterPro" id="IPR036514">
    <property type="entry name" value="SGNH_hydro_sf"/>
</dbReference>
<dbReference type="Gramene" id="Bo6g085080.1">
    <property type="protein sequence ID" value="Bo6g085080.1"/>
    <property type="gene ID" value="Bo6g085080"/>
</dbReference>
<sequence>MKDNTSRSSSCSSLKLCLLSILFLTETVVAIKLPPNLKIPALIAFGDSIVDTGNNNNVKTVVKCDFQPYGINFQGGVPTGRFCDGRVPADLLAEEVGIKSVVPAYLDPNLTPKDLLTGVSFASGGSGYDPITPKLVAAISLQKQLEYFEEYIEKVKNLVGEERKNFILANSLFLLVAGSDDIANTYYDLHARPHYDVDSYTTLMANSASDFVNKLYGYGVRRIAVFGAPPLGCIPSQRTLGGGLLRECAEYYNDAAKLFNSKISTKLDYLLKTLPDSKPVYINIYDPLYDIIQNPTKYGFGVSNKGCCGTGAIEVAVLCNKITSSVCPDVFSHVFWDSVARDPSSSNSSHSCNLTLFPWVCWVIWTTRNQITFERRHISSKDTATKGIQLAREWTMAQQIKTSQPKHTPGRRSDSIRSRLHRSETETRCYTYAAWDRASQHAGLARIFIDPLTKTEIIGSSHHNFVSSHLMAEALAVKSVLQAAASLDITNIKLSIDNQTLARVINDKLFDKEIGVVEDIKSLSSLLIDISVYFFPRDENGRADSLAKTTLRTHLSVLGSHVD</sequence>
<dbReference type="eggNOG" id="KOG1075">
    <property type="taxonomic scope" value="Eukaryota"/>
</dbReference>
<accession>A0A0D3CWE4</accession>
<dbReference type="HOGENOM" id="CLU_484286_0_0_1"/>
<dbReference type="GO" id="GO:0006629">
    <property type="term" value="P:lipid metabolic process"/>
    <property type="evidence" value="ECO:0007669"/>
    <property type="project" value="InterPro"/>
</dbReference>
<dbReference type="InterPro" id="IPR001087">
    <property type="entry name" value="GDSL"/>
</dbReference>
<dbReference type="GO" id="GO:0016298">
    <property type="term" value="F:lipase activity"/>
    <property type="evidence" value="ECO:0007669"/>
    <property type="project" value="InterPro"/>
</dbReference>
<keyword evidence="6" id="KW-1185">Reference proteome</keyword>
<evidence type="ECO:0000256" key="2">
    <source>
        <dbReference type="SAM" id="MobiDB-lite"/>
    </source>
</evidence>
<dbReference type="GO" id="GO:0003676">
    <property type="term" value="F:nucleic acid binding"/>
    <property type="evidence" value="ECO:0007669"/>
    <property type="project" value="InterPro"/>
</dbReference>
<dbReference type="EnsemblPlants" id="Bo6g085080.1">
    <property type="protein sequence ID" value="Bo6g085080.1"/>
    <property type="gene ID" value="Bo6g085080"/>
</dbReference>
<dbReference type="AlphaFoldDB" id="A0A0D3CWE4"/>
<dbReference type="Proteomes" id="UP000032141">
    <property type="component" value="Chromosome C6"/>
</dbReference>
<name>A0A0D3CWE4_BRAOL</name>
<dbReference type="Gene3D" id="3.40.50.1110">
    <property type="entry name" value="SGNH hydrolase"/>
    <property type="match status" value="1"/>
</dbReference>
<keyword evidence="3" id="KW-0732">Signal</keyword>
<dbReference type="InterPro" id="IPR036397">
    <property type="entry name" value="RNaseH_sf"/>
</dbReference>
<evidence type="ECO:0000256" key="1">
    <source>
        <dbReference type="ARBA" id="ARBA00008668"/>
    </source>
</evidence>
<feature type="signal peptide" evidence="3">
    <location>
        <begin position="1"/>
        <end position="30"/>
    </location>
</feature>
<evidence type="ECO:0000313" key="5">
    <source>
        <dbReference type="EnsemblPlants" id="Bo6g085080.1"/>
    </source>
</evidence>
<dbReference type="InterPro" id="IPR008265">
    <property type="entry name" value="Lipase_GDSL_AS"/>
</dbReference>